<feature type="compositionally biased region" description="Basic and acidic residues" evidence="1">
    <location>
        <begin position="37"/>
        <end position="47"/>
    </location>
</feature>
<feature type="region of interest" description="Disordered" evidence="1">
    <location>
        <begin position="1"/>
        <end position="47"/>
    </location>
</feature>
<dbReference type="Proteomes" id="UP000604046">
    <property type="component" value="Unassembled WGS sequence"/>
</dbReference>
<feature type="compositionally biased region" description="Basic and acidic residues" evidence="1">
    <location>
        <begin position="84"/>
        <end position="115"/>
    </location>
</feature>
<dbReference type="OrthoDB" id="440809at2759"/>
<evidence type="ECO:0000256" key="1">
    <source>
        <dbReference type="SAM" id="MobiDB-lite"/>
    </source>
</evidence>
<name>A0A812N5R2_9DINO</name>
<accession>A0A812N5R2</accession>
<organism evidence="2 3">
    <name type="scientific">Symbiodinium natans</name>
    <dbReference type="NCBI Taxonomy" id="878477"/>
    <lineage>
        <taxon>Eukaryota</taxon>
        <taxon>Sar</taxon>
        <taxon>Alveolata</taxon>
        <taxon>Dinophyceae</taxon>
        <taxon>Suessiales</taxon>
        <taxon>Symbiodiniaceae</taxon>
        <taxon>Symbiodinium</taxon>
    </lineage>
</organism>
<comment type="caution">
    <text evidence="2">The sequence shown here is derived from an EMBL/GenBank/DDBJ whole genome shotgun (WGS) entry which is preliminary data.</text>
</comment>
<keyword evidence="3" id="KW-1185">Reference proteome</keyword>
<dbReference type="EMBL" id="CAJNDS010002064">
    <property type="protein sequence ID" value="CAE7300024.1"/>
    <property type="molecule type" value="Genomic_DNA"/>
</dbReference>
<proteinExistence type="predicted"/>
<evidence type="ECO:0000313" key="2">
    <source>
        <dbReference type="EMBL" id="CAE7300024.1"/>
    </source>
</evidence>
<sequence length="167" mass="18476">MAAEAAVEATRSDKRRLSHPVVTEPKEWAGEEDSEDEKPIERHASRSFEAREKRLTVAAVNLQDLSEGDKIVGDHEVAVVQQQKEWKDGEESEEETHSPDRVAKRASESFQKRESRLAQGAVIRSSFCESEASRVVSFEQASVRQAAPAGSSGDRCSDRCSNMCVVS</sequence>
<dbReference type="AlphaFoldDB" id="A0A812N5R2"/>
<evidence type="ECO:0000313" key="3">
    <source>
        <dbReference type="Proteomes" id="UP000604046"/>
    </source>
</evidence>
<gene>
    <name evidence="2" type="ORF">SNAT2548_LOCUS15787</name>
</gene>
<reference evidence="2" key="1">
    <citation type="submission" date="2021-02" db="EMBL/GenBank/DDBJ databases">
        <authorList>
            <person name="Dougan E. K."/>
            <person name="Rhodes N."/>
            <person name="Thang M."/>
            <person name="Chan C."/>
        </authorList>
    </citation>
    <scope>NUCLEOTIDE SEQUENCE</scope>
</reference>
<feature type="region of interest" description="Disordered" evidence="1">
    <location>
        <begin position="81"/>
        <end position="115"/>
    </location>
</feature>
<protein>
    <submittedName>
        <fullName evidence="2">Uncharacterized protein</fullName>
    </submittedName>
</protein>